<dbReference type="SUPFAM" id="SSF54570">
    <property type="entry name" value="Ribosomal protein S19"/>
    <property type="match status" value="1"/>
</dbReference>
<dbReference type="PANTHER" id="PTHR11880">
    <property type="entry name" value="RIBOSOMAL PROTEIN S19P FAMILY MEMBER"/>
    <property type="match status" value="1"/>
</dbReference>
<dbReference type="NCBIfam" id="NF003121">
    <property type="entry name" value="PRK04038.1"/>
    <property type="match status" value="1"/>
</dbReference>
<organism evidence="5">
    <name type="scientific">Strombidinopsis acuminata</name>
    <dbReference type="NCBI Taxonomy" id="141414"/>
    <lineage>
        <taxon>Eukaryota</taxon>
        <taxon>Sar</taxon>
        <taxon>Alveolata</taxon>
        <taxon>Ciliophora</taxon>
        <taxon>Intramacronucleata</taxon>
        <taxon>Spirotrichea</taxon>
        <taxon>Choreotrichia</taxon>
        <taxon>Choreotrichida</taxon>
        <taxon>Strombidinopsidae</taxon>
        <taxon>Strombidinopsis</taxon>
    </lineage>
</organism>
<dbReference type="Gene3D" id="3.30.860.10">
    <property type="entry name" value="30s Ribosomal Protein S19, Chain A"/>
    <property type="match status" value="1"/>
</dbReference>
<dbReference type="GO" id="GO:0022627">
    <property type="term" value="C:cytosolic small ribosomal subunit"/>
    <property type="evidence" value="ECO:0007669"/>
    <property type="project" value="TreeGrafter"/>
</dbReference>
<dbReference type="FunFam" id="3.30.860.10:FF:000002">
    <property type="entry name" value="40S ribosomal protein S15"/>
    <property type="match status" value="1"/>
</dbReference>
<proteinExistence type="inferred from homology"/>
<accession>A0A7S3VV82</accession>
<dbReference type="PIRSF" id="PIRSF002144">
    <property type="entry name" value="Ribosomal_S19"/>
    <property type="match status" value="1"/>
</dbReference>
<dbReference type="InterPro" id="IPR020934">
    <property type="entry name" value="Ribosomal_uS19_CS"/>
</dbReference>
<keyword evidence="3 4" id="KW-0687">Ribonucleoprotein</keyword>
<dbReference type="AlphaFoldDB" id="A0A7S3VV82"/>
<dbReference type="GO" id="GO:0000028">
    <property type="term" value="P:ribosomal small subunit assembly"/>
    <property type="evidence" value="ECO:0007669"/>
    <property type="project" value="TreeGrafter"/>
</dbReference>
<evidence type="ECO:0000313" key="5">
    <source>
        <dbReference type="EMBL" id="CAE0519449.1"/>
    </source>
</evidence>
<evidence type="ECO:0000256" key="3">
    <source>
        <dbReference type="ARBA" id="ARBA00023274"/>
    </source>
</evidence>
<keyword evidence="2 4" id="KW-0689">Ribosomal protein</keyword>
<dbReference type="HAMAP" id="MF_00531">
    <property type="entry name" value="Ribosomal_uS19"/>
    <property type="match status" value="1"/>
</dbReference>
<gene>
    <name evidence="5" type="ORF">SACU0126_LOCUS805</name>
    <name evidence="6" type="ORF">SACU0126_LOCUS807</name>
</gene>
<dbReference type="PROSITE" id="PS00323">
    <property type="entry name" value="RIBOSOMAL_S19"/>
    <property type="match status" value="1"/>
</dbReference>
<evidence type="ECO:0000256" key="2">
    <source>
        <dbReference type="ARBA" id="ARBA00022980"/>
    </source>
</evidence>
<protein>
    <recommendedName>
        <fullName evidence="7">40S ribosomal protein S15</fullName>
    </recommendedName>
</protein>
<dbReference type="NCBIfam" id="TIGR01025">
    <property type="entry name" value="uS19_arch"/>
    <property type="match status" value="1"/>
</dbReference>
<name>A0A7S3VV82_9SPIT</name>
<evidence type="ECO:0008006" key="7">
    <source>
        <dbReference type="Google" id="ProtNLM"/>
    </source>
</evidence>
<dbReference type="GO" id="GO:0003723">
    <property type="term" value="F:RNA binding"/>
    <property type="evidence" value="ECO:0007669"/>
    <property type="project" value="InterPro"/>
</dbReference>
<dbReference type="PRINTS" id="PR00975">
    <property type="entry name" value="RIBOSOMALS19"/>
</dbReference>
<dbReference type="InterPro" id="IPR023575">
    <property type="entry name" value="Ribosomal_uS19_SF"/>
</dbReference>
<evidence type="ECO:0000256" key="4">
    <source>
        <dbReference type="RuleBase" id="RU003485"/>
    </source>
</evidence>
<dbReference type="EMBL" id="HBIQ01002028">
    <property type="protein sequence ID" value="CAE0519451.1"/>
    <property type="molecule type" value="Transcribed_RNA"/>
</dbReference>
<dbReference type="PANTHER" id="PTHR11880:SF2">
    <property type="entry name" value="SMALL RIBOSOMAL SUBUNIT PROTEIN US19"/>
    <property type="match status" value="1"/>
</dbReference>
<comment type="similarity">
    <text evidence="1 4">Belongs to the universal ribosomal protein uS19 family.</text>
</comment>
<sequence length="148" mass="17056">MSEAAPANVPKRRPFKKSIYRGIELDKLLELNMEEMVNLLCARQKRRFKRGIHQKYDRLVKKLKTSVKNTAQGEKPKAVKTHLRNCIVMPEMVGSVCEIYSGKYWNNVEIKSDMIGHYLAEFSMSYKPIRHGKVGHGATRSSKFTSLK</sequence>
<evidence type="ECO:0000256" key="1">
    <source>
        <dbReference type="ARBA" id="ARBA00007345"/>
    </source>
</evidence>
<evidence type="ECO:0000313" key="6">
    <source>
        <dbReference type="EMBL" id="CAE0519451.1"/>
    </source>
</evidence>
<dbReference type="EMBL" id="HBIQ01002026">
    <property type="protein sequence ID" value="CAE0519449.1"/>
    <property type="molecule type" value="Transcribed_RNA"/>
</dbReference>
<dbReference type="Pfam" id="PF00203">
    <property type="entry name" value="Ribosomal_S19"/>
    <property type="match status" value="1"/>
</dbReference>
<dbReference type="GO" id="GO:0003735">
    <property type="term" value="F:structural constituent of ribosome"/>
    <property type="evidence" value="ECO:0007669"/>
    <property type="project" value="InterPro"/>
</dbReference>
<dbReference type="InterPro" id="IPR002222">
    <property type="entry name" value="Ribosomal_uS19"/>
</dbReference>
<reference evidence="5" key="1">
    <citation type="submission" date="2021-01" db="EMBL/GenBank/DDBJ databases">
        <authorList>
            <person name="Corre E."/>
            <person name="Pelletier E."/>
            <person name="Niang G."/>
            <person name="Scheremetjew M."/>
            <person name="Finn R."/>
            <person name="Kale V."/>
            <person name="Holt S."/>
            <person name="Cochrane G."/>
            <person name="Meng A."/>
            <person name="Brown T."/>
            <person name="Cohen L."/>
        </authorList>
    </citation>
    <scope>NUCLEOTIDE SEQUENCE</scope>
    <source>
        <strain evidence="5">SPMC142</strain>
    </source>
</reference>
<dbReference type="GO" id="GO:0006412">
    <property type="term" value="P:translation"/>
    <property type="evidence" value="ECO:0007669"/>
    <property type="project" value="InterPro"/>
</dbReference>
<dbReference type="InterPro" id="IPR005713">
    <property type="entry name" value="Ribosomal_uS19_euk/arc"/>
</dbReference>